<evidence type="ECO:0000313" key="3">
    <source>
        <dbReference type="Proteomes" id="UP000664534"/>
    </source>
</evidence>
<evidence type="ECO:0000256" key="1">
    <source>
        <dbReference type="SAM" id="MobiDB-lite"/>
    </source>
</evidence>
<gene>
    <name evidence="2" type="ORF">IMSHALPRED_000404</name>
</gene>
<proteinExistence type="predicted"/>
<dbReference type="OrthoDB" id="3913483at2759"/>
<feature type="compositionally biased region" description="Basic and acidic residues" evidence="1">
    <location>
        <begin position="95"/>
        <end position="114"/>
    </location>
</feature>
<dbReference type="AlphaFoldDB" id="A0A8H3EUS3"/>
<dbReference type="Proteomes" id="UP000664534">
    <property type="component" value="Unassembled WGS sequence"/>
</dbReference>
<organism evidence="2 3">
    <name type="scientific">Imshaugia aleurites</name>
    <dbReference type="NCBI Taxonomy" id="172621"/>
    <lineage>
        <taxon>Eukaryota</taxon>
        <taxon>Fungi</taxon>
        <taxon>Dikarya</taxon>
        <taxon>Ascomycota</taxon>
        <taxon>Pezizomycotina</taxon>
        <taxon>Lecanoromycetes</taxon>
        <taxon>OSLEUM clade</taxon>
        <taxon>Lecanoromycetidae</taxon>
        <taxon>Lecanorales</taxon>
        <taxon>Lecanorineae</taxon>
        <taxon>Parmeliaceae</taxon>
        <taxon>Imshaugia</taxon>
    </lineage>
</organism>
<accession>A0A8H3EUS3</accession>
<sequence length="141" mass="14658">MSESTFHMTHEDLRKAESQVSKKNNGNVPADSEVAQTKSLIDQNTTPKSTLIAERQANLPLPDQPPVASDWNSSDASKVNVGSGGVESDISYGGDMREPVAVESGARTDGEAVGKDAGMPGGVGREGHDGLGGLPEDAVKK</sequence>
<comment type="caution">
    <text evidence="2">The sequence shown here is derived from an EMBL/GenBank/DDBJ whole genome shotgun (WGS) entry which is preliminary data.</text>
</comment>
<feature type="compositionally biased region" description="Polar residues" evidence="1">
    <location>
        <begin position="34"/>
        <end position="49"/>
    </location>
</feature>
<keyword evidence="3" id="KW-1185">Reference proteome</keyword>
<name>A0A8H3EUS3_9LECA</name>
<feature type="compositionally biased region" description="Polar residues" evidence="1">
    <location>
        <begin position="18"/>
        <end position="27"/>
    </location>
</feature>
<feature type="region of interest" description="Disordered" evidence="1">
    <location>
        <begin position="1"/>
        <end position="141"/>
    </location>
</feature>
<reference evidence="2" key="1">
    <citation type="submission" date="2021-03" db="EMBL/GenBank/DDBJ databases">
        <authorList>
            <person name="Tagirdzhanova G."/>
        </authorList>
    </citation>
    <scope>NUCLEOTIDE SEQUENCE</scope>
</reference>
<dbReference type="EMBL" id="CAJPDT010000010">
    <property type="protein sequence ID" value="CAF9912732.1"/>
    <property type="molecule type" value="Genomic_DNA"/>
</dbReference>
<evidence type="ECO:0000313" key="2">
    <source>
        <dbReference type="EMBL" id="CAF9912732.1"/>
    </source>
</evidence>
<protein>
    <submittedName>
        <fullName evidence="2">Uncharacterized protein</fullName>
    </submittedName>
</protein>
<feature type="compositionally biased region" description="Basic and acidic residues" evidence="1">
    <location>
        <begin position="8"/>
        <end position="17"/>
    </location>
</feature>